<protein>
    <submittedName>
        <fullName evidence="1">Class I SAM-dependent methyltransferase</fullName>
    </submittedName>
</protein>
<gene>
    <name evidence="1" type="ORF">GV827_01220</name>
</gene>
<reference evidence="1 2" key="1">
    <citation type="submission" date="2020-01" db="EMBL/GenBank/DDBJ databases">
        <title>Sulfitobacter sediminilitoris sp. nov., isolated from a tidal flat.</title>
        <authorList>
            <person name="Park S."/>
            <person name="Yoon J.-H."/>
        </authorList>
    </citation>
    <scope>NUCLEOTIDE SEQUENCE [LARGE SCALE GENOMIC DNA]</scope>
    <source>
        <strain evidence="1 2">JBTF-M27</strain>
    </source>
</reference>
<dbReference type="Pfam" id="PF13578">
    <property type="entry name" value="Methyltransf_24"/>
    <property type="match status" value="1"/>
</dbReference>
<keyword evidence="2" id="KW-1185">Reference proteome</keyword>
<accession>A0A6P0C923</accession>
<organism evidence="1 2">
    <name type="scientific">Sulfitobacter sediminilitoris</name>
    <dbReference type="NCBI Taxonomy" id="2698830"/>
    <lineage>
        <taxon>Bacteria</taxon>
        <taxon>Pseudomonadati</taxon>
        <taxon>Pseudomonadota</taxon>
        <taxon>Alphaproteobacteria</taxon>
        <taxon>Rhodobacterales</taxon>
        <taxon>Roseobacteraceae</taxon>
        <taxon>Sulfitobacter</taxon>
    </lineage>
</organism>
<dbReference type="GO" id="GO:0032259">
    <property type="term" value="P:methylation"/>
    <property type="evidence" value="ECO:0007669"/>
    <property type="project" value="UniProtKB-KW"/>
</dbReference>
<dbReference type="SUPFAM" id="SSF53335">
    <property type="entry name" value="S-adenosyl-L-methionine-dependent methyltransferases"/>
    <property type="match status" value="1"/>
</dbReference>
<name>A0A6P0C923_9RHOB</name>
<dbReference type="RefSeq" id="WP_164351866.1">
    <property type="nucleotide sequence ID" value="NZ_JAABNT010000001.1"/>
</dbReference>
<dbReference type="Gene3D" id="3.40.50.150">
    <property type="entry name" value="Vaccinia Virus protein VP39"/>
    <property type="match status" value="1"/>
</dbReference>
<dbReference type="AlphaFoldDB" id="A0A6P0C923"/>
<dbReference type="InterPro" id="IPR029063">
    <property type="entry name" value="SAM-dependent_MTases_sf"/>
</dbReference>
<evidence type="ECO:0000313" key="2">
    <source>
        <dbReference type="Proteomes" id="UP000468591"/>
    </source>
</evidence>
<sequence length="237" mass="27168">MKKFRFPEDGDVAADIRERYGFDGDLLDIYAGNEGVKVHKWHHYLPLYDRYFGRYRDTAVKFLEIGVNNGGSLQMWRRYLGKDAVLCGIDINPDCAQYDGQSGMVRIGSQDDPDFLAEVVKEMGGVDVVLDDGSHRMPHIEKPLRVLFPMLTEGGTYMIEDLHTSYYPRFGGGFRAPTNFFNTVRHMIDDMHSWYHGKKELSIPEQAQEFNGLHIHDSIVVIDKAAAQRPTHSRVQR</sequence>
<evidence type="ECO:0000313" key="1">
    <source>
        <dbReference type="EMBL" id="NEK21023.1"/>
    </source>
</evidence>
<dbReference type="GO" id="GO:0008168">
    <property type="term" value="F:methyltransferase activity"/>
    <property type="evidence" value="ECO:0007669"/>
    <property type="project" value="UniProtKB-KW"/>
</dbReference>
<keyword evidence="1" id="KW-0808">Transferase</keyword>
<proteinExistence type="predicted"/>
<dbReference type="EMBL" id="JAABNT010000001">
    <property type="protein sequence ID" value="NEK21023.1"/>
    <property type="molecule type" value="Genomic_DNA"/>
</dbReference>
<comment type="caution">
    <text evidence="1">The sequence shown here is derived from an EMBL/GenBank/DDBJ whole genome shotgun (WGS) entry which is preliminary data.</text>
</comment>
<keyword evidence="1" id="KW-0489">Methyltransferase</keyword>
<dbReference type="Proteomes" id="UP000468591">
    <property type="component" value="Unassembled WGS sequence"/>
</dbReference>